<accession>A0A076FER7</accession>
<dbReference type="Gene3D" id="3.40.50.300">
    <property type="entry name" value="P-loop containing nucleotide triphosphate hydrolases"/>
    <property type="match status" value="1"/>
</dbReference>
<dbReference type="EMBL" id="KJ184318">
    <property type="protein sequence ID" value="AII15864.1"/>
    <property type="molecule type" value="Genomic_DNA"/>
</dbReference>
<dbReference type="GeneID" id="20098382"/>
<dbReference type="SUPFAM" id="SSF52540">
    <property type="entry name" value="P-loop containing nucleoside triphosphate hydrolases"/>
    <property type="match status" value="1"/>
</dbReference>
<sequence length="576" mass="68135">MDKVEYQSVKMFQQVDLLKIKLTSFEQLVKLSEIPFAHLLEATRNTLNWSTLEAEIPEMVRNQCCDNLIKLKIILNSLNAEQLNVFTDIYKNLNNPNGSAMCIDAPPGTGKTFLISCLLTTYKKNSTYIVYTNNLRDNMDRLFFEGTSINCCKFIMNMCGVNYYKAINFWNSKDMTLEEKCKEIEDIVKSLLPLGHLYILDEDSVVSPMYIYFLYCLHRFHKKHILFIGDRYQQVSINASRFHNRGNFDLISTFSQIYSLVVKVRQEEDGQFISILDKFTNLFDVKNDKKITFKIKYIIYELLQKYFHAEESFDSMYFAQYHTLIKARNQRYEQYLENNNIPYQKSFLCDGDNIKLDTLKLSKFMTYLILVKDKYYVFIPDDIHMYRVKLLNIGKCRLHIYNETLKREQIIHKRAINSHIVSEQLMNTLKAIGYKTLYQYPLKELTSTYHAAQGLTIPDDKVELNLDCSSLNSFYVGLTRIKKLDQLVKIHTRDFFNLLYTKRKNDAWFYKINKFPDSIELLEFVECTNTTIFEHCTSRNLKIKRECYISSKENENNTPLMEYINKIHYPNEIQEA</sequence>
<evidence type="ECO:0000313" key="2">
    <source>
        <dbReference type="Proteomes" id="UP000203413"/>
    </source>
</evidence>
<organism evidence="1 2">
    <name type="scientific">Penaeus monodon nudivirus</name>
    <dbReference type="NCBI Taxonomy" id="1529056"/>
    <lineage>
        <taxon>Viruses</taxon>
        <taxon>Viruses incertae sedis</taxon>
        <taxon>Naldaviricetes</taxon>
        <taxon>Lefavirales</taxon>
        <taxon>Nudiviridae</taxon>
        <taxon>Gammanudivirus</taxon>
        <taxon>Gammanudivirus pemonodonis</taxon>
    </lineage>
</organism>
<keyword evidence="1" id="KW-0547">Nucleotide-binding</keyword>
<keyword evidence="1" id="KW-0347">Helicase</keyword>
<keyword evidence="1" id="KW-0378">Hydrolase</keyword>
<dbReference type="InterPro" id="IPR027417">
    <property type="entry name" value="P-loop_NTPase"/>
</dbReference>
<gene>
    <name evidence="1" type="ORF">PmNV_076</name>
</gene>
<dbReference type="OrthoDB" id="34266at10239"/>
<dbReference type="RefSeq" id="YP_009051914.1">
    <property type="nucleotide sequence ID" value="NC_024692.1"/>
</dbReference>
<dbReference type="Proteomes" id="UP000203413">
    <property type="component" value="Segment"/>
</dbReference>
<keyword evidence="1" id="KW-0067">ATP-binding</keyword>
<keyword evidence="2" id="KW-1185">Reference proteome</keyword>
<reference evidence="1 2" key="1">
    <citation type="journal article" date="2014" name="BMC Genomics">
        <title>The genome and occlusion bodies of marine Penaeus monodon nudivirus (PmNV, also known as MBV and PemoNPV) suggest that it should be assigned to a new nudivirus genus that is distinct from the terrestrial nudiviruses.</title>
        <authorList>
            <person name="Yang Y.T."/>
            <person name="Lee D.Y."/>
            <person name="Wang Y."/>
            <person name="Hu J.M."/>
            <person name="Li W.H."/>
            <person name="Leu J.H."/>
            <person name="Chang G.D."/>
            <person name="Ke H.M."/>
            <person name="Kang S.T."/>
            <person name="Lin S.S."/>
            <person name="Kou G.H."/>
            <person name="Lo C.F."/>
        </authorList>
    </citation>
    <scope>NUCLEOTIDE SEQUENCE [LARGE SCALE GENOMIC DNA]</scope>
    <source>
        <strain evidence="1">Indonesia</strain>
    </source>
</reference>
<dbReference type="Pfam" id="PF13245">
    <property type="entry name" value="AAA_19"/>
    <property type="match status" value="1"/>
</dbReference>
<dbReference type="GO" id="GO:0004386">
    <property type="term" value="F:helicase activity"/>
    <property type="evidence" value="ECO:0007669"/>
    <property type="project" value="UniProtKB-KW"/>
</dbReference>
<proteinExistence type="predicted"/>
<name>A0A076FER7_9VIRU</name>
<protein>
    <submittedName>
        <fullName evidence="1">Helicase 2</fullName>
    </submittedName>
</protein>
<dbReference type="KEGG" id="vg:20098382"/>
<evidence type="ECO:0000313" key="1">
    <source>
        <dbReference type="EMBL" id="AII15864.1"/>
    </source>
</evidence>